<dbReference type="AlphaFoldDB" id="A0AAN9N1N4"/>
<evidence type="ECO:0000313" key="1">
    <source>
        <dbReference type="EMBL" id="KAK7362034.1"/>
    </source>
</evidence>
<keyword evidence="2" id="KW-1185">Reference proteome</keyword>
<sequence>MTDLALKIWHLTCSFNLDPYHTFKYPKIGVDDSSRLMLYGFGQGVKAWDQLPTGALGLEEKRGPRGRTEEDSSRNLQLRLLTFLEDWNSANLPKLVLDLTSTKRIERRISASISDLRQSREDSPPFSRDKVEIGQFGSSQRTIKHLASCFVFNKDFFQPSNHGIEPFNKENQKEQSS</sequence>
<dbReference type="EMBL" id="JAYMYQ010000001">
    <property type="protein sequence ID" value="KAK7362034.1"/>
    <property type="molecule type" value="Genomic_DNA"/>
</dbReference>
<proteinExistence type="predicted"/>
<evidence type="ECO:0000313" key="2">
    <source>
        <dbReference type="Proteomes" id="UP001367508"/>
    </source>
</evidence>
<organism evidence="1 2">
    <name type="scientific">Canavalia gladiata</name>
    <name type="common">Sword bean</name>
    <name type="synonym">Dolichos gladiatus</name>
    <dbReference type="NCBI Taxonomy" id="3824"/>
    <lineage>
        <taxon>Eukaryota</taxon>
        <taxon>Viridiplantae</taxon>
        <taxon>Streptophyta</taxon>
        <taxon>Embryophyta</taxon>
        <taxon>Tracheophyta</taxon>
        <taxon>Spermatophyta</taxon>
        <taxon>Magnoliopsida</taxon>
        <taxon>eudicotyledons</taxon>
        <taxon>Gunneridae</taxon>
        <taxon>Pentapetalae</taxon>
        <taxon>rosids</taxon>
        <taxon>fabids</taxon>
        <taxon>Fabales</taxon>
        <taxon>Fabaceae</taxon>
        <taxon>Papilionoideae</taxon>
        <taxon>50 kb inversion clade</taxon>
        <taxon>NPAAA clade</taxon>
        <taxon>indigoferoid/millettioid clade</taxon>
        <taxon>Phaseoleae</taxon>
        <taxon>Canavalia</taxon>
    </lineage>
</organism>
<reference evidence="1 2" key="1">
    <citation type="submission" date="2024-01" db="EMBL/GenBank/DDBJ databases">
        <title>The genomes of 5 underutilized Papilionoideae crops provide insights into root nodulation and disease resistanc.</title>
        <authorList>
            <person name="Jiang F."/>
        </authorList>
    </citation>
    <scope>NUCLEOTIDE SEQUENCE [LARGE SCALE GENOMIC DNA]</scope>
    <source>
        <strain evidence="1">LVBAO_FW01</strain>
        <tissue evidence="1">Leaves</tissue>
    </source>
</reference>
<name>A0AAN9N1N4_CANGL</name>
<dbReference type="Proteomes" id="UP001367508">
    <property type="component" value="Unassembled WGS sequence"/>
</dbReference>
<comment type="caution">
    <text evidence="1">The sequence shown here is derived from an EMBL/GenBank/DDBJ whole genome shotgun (WGS) entry which is preliminary data.</text>
</comment>
<protein>
    <submittedName>
        <fullName evidence="1">Uncharacterized protein</fullName>
    </submittedName>
</protein>
<accession>A0AAN9N1N4</accession>
<gene>
    <name evidence="1" type="ORF">VNO77_04131</name>
</gene>